<comment type="caution">
    <text evidence="1">The sequence shown here is derived from an EMBL/GenBank/DDBJ whole genome shotgun (WGS) entry which is preliminary data.</text>
</comment>
<dbReference type="Gene3D" id="3.30.450.40">
    <property type="match status" value="1"/>
</dbReference>
<accession>A0ABP7SGJ1</accession>
<organism evidence="1 2">
    <name type="scientific">Streptomyces marokkonensis</name>
    <dbReference type="NCBI Taxonomy" id="324855"/>
    <lineage>
        <taxon>Bacteria</taxon>
        <taxon>Bacillati</taxon>
        <taxon>Actinomycetota</taxon>
        <taxon>Actinomycetes</taxon>
        <taxon>Kitasatosporales</taxon>
        <taxon>Streptomycetaceae</taxon>
        <taxon>Streptomyces</taxon>
    </lineage>
</organism>
<dbReference type="SUPFAM" id="SSF55781">
    <property type="entry name" value="GAF domain-like"/>
    <property type="match status" value="1"/>
</dbReference>
<reference evidence="2" key="1">
    <citation type="journal article" date="2019" name="Int. J. Syst. Evol. Microbiol.">
        <title>The Global Catalogue of Microorganisms (GCM) 10K type strain sequencing project: providing services to taxonomists for standard genome sequencing and annotation.</title>
        <authorList>
            <consortium name="The Broad Institute Genomics Platform"/>
            <consortium name="The Broad Institute Genome Sequencing Center for Infectious Disease"/>
            <person name="Wu L."/>
            <person name="Ma J."/>
        </authorList>
    </citation>
    <scope>NUCLEOTIDE SEQUENCE [LARGE SCALE GENOMIC DNA]</scope>
    <source>
        <strain evidence="2">JCM 17027</strain>
    </source>
</reference>
<proteinExistence type="predicted"/>
<evidence type="ECO:0000313" key="1">
    <source>
        <dbReference type="EMBL" id="GAA4011403.1"/>
    </source>
</evidence>
<dbReference type="InterPro" id="IPR029016">
    <property type="entry name" value="GAF-like_dom_sf"/>
</dbReference>
<gene>
    <name evidence="1" type="ORF">GCM10022384_65580</name>
</gene>
<dbReference type="Proteomes" id="UP001500034">
    <property type="component" value="Unassembled WGS sequence"/>
</dbReference>
<keyword evidence="2" id="KW-1185">Reference proteome</keyword>
<sequence length="99" mass="10465">MSPAPPFGHSHPREEDSAELLARVPQLLGAMRSVGSGLELHSTLNRICETAAVLADARYAAIGVVGEDGEGLVDFVHHGPDEPTARRIVNEAPRSCGAR</sequence>
<evidence type="ECO:0000313" key="2">
    <source>
        <dbReference type="Proteomes" id="UP001500034"/>
    </source>
</evidence>
<protein>
    <submittedName>
        <fullName evidence="1">Uncharacterized protein</fullName>
    </submittedName>
</protein>
<name>A0ABP7SGJ1_9ACTN</name>
<dbReference type="EMBL" id="BAABCQ010000221">
    <property type="protein sequence ID" value="GAA4011403.1"/>
    <property type="molecule type" value="Genomic_DNA"/>
</dbReference>